<gene>
    <name evidence="1" type="ORF">H9652_14850</name>
</gene>
<name>A0ABR8RV67_9CELL</name>
<accession>A0ABR8RV67</accession>
<protein>
    <submittedName>
        <fullName evidence="1">Uncharacterized protein</fullName>
    </submittedName>
</protein>
<organism evidence="1 2">
    <name type="scientific">Oerskovia rustica</name>
    <dbReference type="NCBI Taxonomy" id="2762237"/>
    <lineage>
        <taxon>Bacteria</taxon>
        <taxon>Bacillati</taxon>
        <taxon>Actinomycetota</taxon>
        <taxon>Actinomycetes</taxon>
        <taxon>Micrococcales</taxon>
        <taxon>Cellulomonadaceae</taxon>
        <taxon>Oerskovia</taxon>
    </lineage>
</organism>
<evidence type="ECO:0000313" key="1">
    <source>
        <dbReference type="EMBL" id="MBD7951681.1"/>
    </source>
</evidence>
<comment type="caution">
    <text evidence="1">The sequence shown here is derived from an EMBL/GenBank/DDBJ whole genome shotgun (WGS) entry which is preliminary data.</text>
</comment>
<evidence type="ECO:0000313" key="2">
    <source>
        <dbReference type="Proteomes" id="UP000641803"/>
    </source>
</evidence>
<reference evidence="1 2" key="1">
    <citation type="submission" date="2020-08" db="EMBL/GenBank/DDBJ databases">
        <title>A Genomic Blueprint of the Chicken Gut Microbiome.</title>
        <authorList>
            <person name="Gilroy R."/>
            <person name="Ravi A."/>
            <person name="Getino M."/>
            <person name="Pursley I."/>
            <person name="Horton D.L."/>
            <person name="Alikhan N.-F."/>
            <person name="Baker D."/>
            <person name="Gharbi K."/>
            <person name="Hall N."/>
            <person name="Watson M."/>
            <person name="Adriaenssens E.M."/>
            <person name="Foster-Nyarko E."/>
            <person name="Jarju S."/>
            <person name="Secka A."/>
            <person name="Antonio M."/>
            <person name="Oren A."/>
            <person name="Chaudhuri R."/>
            <person name="La Ragione R.M."/>
            <person name="Hildebrand F."/>
            <person name="Pallen M.J."/>
        </authorList>
    </citation>
    <scope>NUCLEOTIDE SEQUENCE [LARGE SCALE GENOMIC DNA]</scope>
    <source>
        <strain evidence="1 2">Sa4CUA1</strain>
    </source>
</reference>
<keyword evidence="2" id="KW-1185">Reference proteome</keyword>
<dbReference type="RefSeq" id="WP_056761851.1">
    <property type="nucleotide sequence ID" value="NZ_JACSQQ010000027.1"/>
</dbReference>
<sequence length="201" mass="21990">MAKLDSLTLTGITNYLNTPPLKRGTLIRSMLDSAGGFDYWMPIKQAATKDRNTTRDGAALTAAAANAREDRRTSFGVIARAWAETVVPRWATSTPVPITPATVQIGSMEVRVRPQFADQRADGRVEVVLVYCNKTPLEDFALNGTLRVIERAYPDMIAVLVDLPRAAIHTSERKRLERLDPGLNAEVAGLRYLLSPGDAVA</sequence>
<dbReference type="EMBL" id="JACSQQ010000027">
    <property type="protein sequence ID" value="MBD7951681.1"/>
    <property type="molecule type" value="Genomic_DNA"/>
</dbReference>
<proteinExistence type="predicted"/>
<dbReference type="Proteomes" id="UP000641803">
    <property type="component" value="Unassembled WGS sequence"/>
</dbReference>